<comment type="caution">
    <text evidence="2">The sequence shown here is derived from an EMBL/GenBank/DDBJ whole genome shotgun (WGS) entry which is preliminary data.</text>
</comment>
<feature type="compositionally biased region" description="Acidic residues" evidence="1">
    <location>
        <begin position="156"/>
        <end position="175"/>
    </location>
</feature>
<organism evidence="2 3">
    <name type="scientific">Hanamia caeni</name>
    <dbReference type="NCBI Taxonomy" id="2294116"/>
    <lineage>
        <taxon>Bacteria</taxon>
        <taxon>Pseudomonadati</taxon>
        <taxon>Bacteroidota</taxon>
        <taxon>Chitinophagia</taxon>
        <taxon>Chitinophagales</taxon>
        <taxon>Chitinophagaceae</taxon>
        <taxon>Hanamia</taxon>
    </lineage>
</organism>
<dbReference type="EMBL" id="RJJR01000027">
    <property type="protein sequence ID" value="RNI32158.1"/>
    <property type="molecule type" value="Genomic_DNA"/>
</dbReference>
<feature type="compositionally biased region" description="Acidic residues" evidence="1">
    <location>
        <begin position="79"/>
        <end position="97"/>
    </location>
</feature>
<dbReference type="RefSeq" id="WP_123122650.1">
    <property type="nucleotide sequence ID" value="NZ_RJJR01000027.1"/>
</dbReference>
<evidence type="ECO:0000313" key="3">
    <source>
        <dbReference type="Proteomes" id="UP000267223"/>
    </source>
</evidence>
<feature type="compositionally biased region" description="Basic and acidic residues" evidence="1">
    <location>
        <begin position="123"/>
        <end position="132"/>
    </location>
</feature>
<evidence type="ECO:0000256" key="1">
    <source>
        <dbReference type="SAM" id="MobiDB-lite"/>
    </source>
</evidence>
<gene>
    <name evidence="2" type="ORF">EFY79_20605</name>
</gene>
<proteinExistence type="predicted"/>
<feature type="compositionally biased region" description="Basic and acidic residues" evidence="1">
    <location>
        <begin position="37"/>
        <end position="58"/>
    </location>
</feature>
<dbReference type="AlphaFoldDB" id="A0A3M9N583"/>
<sequence>MIITGIIFSFEKEKSNMAENNKNLSKEELSDEIDSPQNREELKDVPTHIDIPDAHEIPGQENFEPAPLGDLAGTTISSSDEEGNEVFDENLDQEIMDSPDSNVSDQEKDTLSRTFADMPGDDENLREAALDNRDEDGEELNEGSFKNNISASDLDIPGEELDDANENIGEEDEENNVYSLGGDNDDIPRDDF</sequence>
<name>A0A3M9N583_9BACT</name>
<reference evidence="2 3" key="1">
    <citation type="submission" date="2018-11" db="EMBL/GenBank/DDBJ databases">
        <title>Draft genome sequence of Ferruginibacter sp. BO-59.</title>
        <authorList>
            <person name="Im W.T."/>
        </authorList>
    </citation>
    <scope>NUCLEOTIDE SEQUENCE [LARGE SCALE GENOMIC DNA]</scope>
    <source>
        <strain evidence="2 3">BO-59</strain>
    </source>
</reference>
<feature type="region of interest" description="Disordered" evidence="1">
    <location>
        <begin position="14"/>
        <end position="192"/>
    </location>
</feature>
<protein>
    <submittedName>
        <fullName evidence="2">Uncharacterized protein</fullName>
    </submittedName>
</protein>
<dbReference type="Proteomes" id="UP000267223">
    <property type="component" value="Unassembled WGS sequence"/>
</dbReference>
<evidence type="ECO:0000313" key="2">
    <source>
        <dbReference type="EMBL" id="RNI32158.1"/>
    </source>
</evidence>
<dbReference type="OrthoDB" id="678582at2"/>
<accession>A0A3M9N583</accession>
<keyword evidence="3" id="KW-1185">Reference proteome</keyword>